<keyword evidence="2" id="KW-1185">Reference proteome</keyword>
<evidence type="ECO:0000313" key="1">
    <source>
        <dbReference type="EnsemblPlants" id="AVESA.00010b.r2.2CG0278760.6.CDS.1"/>
    </source>
</evidence>
<organism evidence="1 2">
    <name type="scientific">Avena sativa</name>
    <name type="common">Oat</name>
    <dbReference type="NCBI Taxonomy" id="4498"/>
    <lineage>
        <taxon>Eukaryota</taxon>
        <taxon>Viridiplantae</taxon>
        <taxon>Streptophyta</taxon>
        <taxon>Embryophyta</taxon>
        <taxon>Tracheophyta</taxon>
        <taxon>Spermatophyta</taxon>
        <taxon>Magnoliopsida</taxon>
        <taxon>Liliopsida</taxon>
        <taxon>Poales</taxon>
        <taxon>Poaceae</taxon>
        <taxon>BOP clade</taxon>
        <taxon>Pooideae</taxon>
        <taxon>Poodae</taxon>
        <taxon>Poeae</taxon>
        <taxon>Poeae Chloroplast Group 1 (Aveneae type)</taxon>
        <taxon>Aveninae</taxon>
        <taxon>Avena</taxon>
    </lineage>
</organism>
<name>A0ACD5ULT3_AVESA</name>
<dbReference type="EnsemblPlants" id="AVESA.00010b.r2.2CG0278760.6">
    <property type="protein sequence ID" value="AVESA.00010b.r2.2CG0278760.6.CDS.1"/>
    <property type="gene ID" value="AVESA.00010b.r2.2CG0278760"/>
</dbReference>
<sequence length="920" mass="102577">MTPAAPCRPATGTAVTNAGKPTTAGSHANLLPTSPSAASSLHLPRLPPPPPLSCSNHAPVHAATCRNPTTATLYPSDDSLSSMSPREQTTLLSRQRHWRRAHDLFDRLRALPGYAPNPVHYSVILRHLARARRWPELRRVWLRMSRDDALPPSNPAYAALADALAKAGLPQESLLLLLDMRARGVAPDEVSMNTFVRILKNNGRYSDALILFNNWCDGRFDVEFLHLEHRKVDFHGPMKFLLDDIFHEIFDSAGALGPEEVPRKPKLVVTYNTMIDLYGKAGRLKDAMEMFLDMLAYQVMPDIYTFNSMINVFGSHGSIDEAEVLLANMVVRGITPDIRTYNVLMTVFASAGDVEGVLRYYRQIARTGLLADAVSYRIILQTLCERKMVHEAEDVIEGIMKSGTSVHEQSIPVVMKMYIDQGLLDKANVFFERHCRGEDVSSRNFAAIIDAFAERCLWEEAEHIFHCDRGAGGKKDIVEYNVMVKTYGLAKRYDRITSLLENMKGSGISPDECTYNSLIQMFSTGGFPLRAKKLLRKMKDTGFKTACETYSAVIRSYSHNSLVSEAIDLYNEMKALGVEPNVVVYGLLIDMFSETGQVDKALHYINLMEESGIVPNHIIFTSIIKAYSKVNCWKEAHDFYAMMWNMHGGPDIIASNTMLNLYAKLGMVIEAKAIFDSLTINNQADDVSYITMMFLYKNMGLLSESIKIARELQDSGLLSDCAAYNAVMACYVAKGNLRECAELVQKMVENNISPDASMFRMIFSAMNKVNASSEEVLQLESAYNDGRSSAKHAILAFLFSMAGMHTTALNICEQLLKPELIIDPCAYNVAFKVYASCGEVDKAFSLFMQMHALGLIKPETVTYIHLSACYGISGMSEGMRRINGLLAYRNSEFSKSLHNALVSYRESGNDNLAAQLVKKC</sequence>
<accession>A0ACD5ULT3</accession>
<evidence type="ECO:0000313" key="2">
    <source>
        <dbReference type="Proteomes" id="UP001732700"/>
    </source>
</evidence>
<proteinExistence type="predicted"/>
<dbReference type="Proteomes" id="UP001732700">
    <property type="component" value="Chromosome 2C"/>
</dbReference>
<reference evidence="1" key="2">
    <citation type="submission" date="2025-09" db="UniProtKB">
        <authorList>
            <consortium name="EnsemblPlants"/>
        </authorList>
    </citation>
    <scope>IDENTIFICATION</scope>
</reference>
<reference evidence="1" key="1">
    <citation type="submission" date="2021-05" db="EMBL/GenBank/DDBJ databases">
        <authorList>
            <person name="Scholz U."/>
            <person name="Mascher M."/>
            <person name="Fiebig A."/>
        </authorList>
    </citation>
    <scope>NUCLEOTIDE SEQUENCE [LARGE SCALE GENOMIC DNA]</scope>
</reference>
<protein>
    <submittedName>
        <fullName evidence="1">Uncharacterized protein</fullName>
    </submittedName>
</protein>